<dbReference type="PANTHER" id="PTHR46554:SF5">
    <property type="entry name" value="OS10G0327400 PROTEIN"/>
    <property type="match status" value="1"/>
</dbReference>
<evidence type="ECO:0000313" key="6">
    <source>
        <dbReference type="EMBL" id="CAD6268455.1"/>
    </source>
</evidence>
<keyword evidence="7" id="KW-1185">Reference proteome</keyword>
<name>A0A811REX4_9POAL</name>
<dbReference type="AlphaFoldDB" id="A0A811REX4"/>
<dbReference type="InterPro" id="IPR003617">
    <property type="entry name" value="TFIIS/CRSP70_N_sub"/>
</dbReference>
<dbReference type="Pfam" id="PF08711">
    <property type="entry name" value="Med26"/>
    <property type="match status" value="1"/>
</dbReference>
<evidence type="ECO:0000256" key="3">
    <source>
        <dbReference type="PROSITE-ProRule" id="PRU00649"/>
    </source>
</evidence>
<feature type="domain" description="TFIIS N-terminal" evidence="5">
    <location>
        <begin position="18"/>
        <end position="96"/>
    </location>
</feature>
<organism evidence="6 7">
    <name type="scientific">Miscanthus lutarioriparius</name>
    <dbReference type="NCBI Taxonomy" id="422564"/>
    <lineage>
        <taxon>Eukaryota</taxon>
        <taxon>Viridiplantae</taxon>
        <taxon>Streptophyta</taxon>
        <taxon>Embryophyta</taxon>
        <taxon>Tracheophyta</taxon>
        <taxon>Spermatophyta</taxon>
        <taxon>Magnoliopsida</taxon>
        <taxon>Liliopsida</taxon>
        <taxon>Poales</taxon>
        <taxon>Poaceae</taxon>
        <taxon>PACMAD clade</taxon>
        <taxon>Panicoideae</taxon>
        <taxon>Andropogonodae</taxon>
        <taxon>Andropogoneae</taxon>
        <taxon>Saccharinae</taxon>
        <taxon>Miscanthus</taxon>
    </lineage>
</organism>
<evidence type="ECO:0000256" key="4">
    <source>
        <dbReference type="SAM" id="MobiDB-lite"/>
    </source>
</evidence>
<gene>
    <name evidence="6" type="ORF">NCGR_LOCUS51760</name>
</gene>
<proteinExistence type="predicted"/>
<dbReference type="SMART" id="SM00509">
    <property type="entry name" value="TFS2N"/>
    <property type="match status" value="1"/>
</dbReference>
<dbReference type="EMBL" id="CAJGYO010000014">
    <property type="protein sequence ID" value="CAD6268455.1"/>
    <property type="molecule type" value="Genomic_DNA"/>
</dbReference>
<dbReference type="OrthoDB" id="696179at2759"/>
<dbReference type="PROSITE" id="PS51319">
    <property type="entry name" value="TFIIS_N"/>
    <property type="match status" value="1"/>
</dbReference>
<dbReference type="InterPro" id="IPR017923">
    <property type="entry name" value="TFIIS_N"/>
</dbReference>
<reference evidence="6" key="1">
    <citation type="submission" date="2020-10" db="EMBL/GenBank/DDBJ databases">
        <authorList>
            <person name="Han B."/>
            <person name="Lu T."/>
            <person name="Zhao Q."/>
            <person name="Huang X."/>
            <person name="Zhao Y."/>
        </authorList>
    </citation>
    <scope>NUCLEOTIDE SEQUENCE</scope>
</reference>
<dbReference type="Proteomes" id="UP000604825">
    <property type="component" value="Unassembled WGS sequence"/>
</dbReference>
<dbReference type="CDD" id="cd00183">
    <property type="entry name" value="TFIIS_I"/>
    <property type="match status" value="1"/>
</dbReference>
<evidence type="ECO:0000259" key="5">
    <source>
        <dbReference type="PROSITE" id="PS51319"/>
    </source>
</evidence>
<feature type="region of interest" description="Disordered" evidence="4">
    <location>
        <begin position="96"/>
        <end position="125"/>
    </location>
</feature>
<dbReference type="PANTHER" id="PTHR46554">
    <property type="entry name" value="MEDIATOR OF RNA POLYMERASE II TRANSCRIPTION SUBUNIT 26A-RELATED"/>
    <property type="match status" value="1"/>
</dbReference>
<feature type="region of interest" description="Disordered" evidence="4">
    <location>
        <begin position="191"/>
        <end position="212"/>
    </location>
</feature>
<evidence type="ECO:0000256" key="2">
    <source>
        <dbReference type="ARBA" id="ARBA00023242"/>
    </source>
</evidence>
<keyword evidence="2 3" id="KW-0539">Nucleus</keyword>
<comment type="subcellular location">
    <subcellularLocation>
        <location evidence="1 3">Nucleus</location>
    </subcellularLocation>
</comment>
<evidence type="ECO:0000313" key="7">
    <source>
        <dbReference type="Proteomes" id="UP000604825"/>
    </source>
</evidence>
<evidence type="ECO:0000256" key="1">
    <source>
        <dbReference type="ARBA" id="ARBA00004123"/>
    </source>
</evidence>
<protein>
    <recommendedName>
        <fullName evidence="5">TFIIS N-terminal domain-containing protein</fullName>
    </recommendedName>
</protein>
<accession>A0A811REX4</accession>
<sequence length="343" mass="36501">MASAGTSCSVRLEGDNDAVLETVARIGGKLASEEGGEAVVVESLRELQDVHMTFEALEATKIGHAVNALRKSAPSEEARQLAAALYKGWKALANERQKADKGIEKAPSTPPPPPPVNTKQSARPEGELETIAPTSVVVEAAPEAKLHLHEGFDSAAILRKPKSLRVINTNAPRKTEHRRVMVVRRTAAAREPALASNEARRNGGGSKSNQQAYCPATASNLGTNAAAKRVSPTGAAAAPLTTAKLPTAPPKPVGSSGACKSKVEVPAVFDEARLARARIRLHEGYKEASAVKEKRKIKEVMVIAAPGKARQRPAHNVRCTAAHRTWTRKQAPVPCPPRMPRAF</sequence>
<dbReference type="Gene3D" id="1.20.930.10">
    <property type="entry name" value="Conserved domain common to transcription factors TFIIS, elongin A, CRSP70"/>
    <property type="match status" value="1"/>
</dbReference>
<dbReference type="GO" id="GO:0005634">
    <property type="term" value="C:nucleus"/>
    <property type="evidence" value="ECO:0007669"/>
    <property type="project" value="UniProtKB-SubCell"/>
</dbReference>
<dbReference type="SUPFAM" id="SSF47676">
    <property type="entry name" value="Conserved domain common to transcription factors TFIIS, elongin A, CRSP70"/>
    <property type="match status" value="1"/>
</dbReference>
<comment type="caution">
    <text evidence="6">The sequence shown here is derived from an EMBL/GenBank/DDBJ whole genome shotgun (WGS) entry which is preliminary data.</text>
</comment>
<dbReference type="InterPro" id="IPR035441">
    <property type="entry name" value="TFIIS/LEDGF_dom_sf"/>
</dbReference>